<keyword evidence="2" id="KW-1185">Reference proteome</keyword>
<evidence type="ECO:0000313" key="2">
    <source>
        <dbReference type="Proteomes" id="UP000070224"/>
    </source>
</evidence>
<dbReference type="Proteomes" id="UP000070224">
    <property type="component" value="Unassembled WGS sequence"/>
</dbReference>
<reference evidence="2" key="1">
    <citation type="submission" date="2016-01" db="EMBL/GenBank/DDBJ databases">
        <authorList>
            <person name="Mitreva M."/>
            <person name="Pepin K.H."/>
            <person name="Mihindukulasuriya K.A."/>
            <person name="Fulton R."/>
            <person name="Fronick C."/>
            <person name="O'Laughlin M."/>
            <person name="Miner T."/>
            <person name="Herter B."/>
            <person name="Rosa B.A."/>
            <person name="Cordes M."/>
            <person name="Tomlinson C."/>
            <person name="Wollam A."/>
            <person name="Palsikar V.B."/>
            <person name="Mardis E.R."/>
            <person name="Wilson R.K."/>
        </authorList>
    </citation>
    <scope>NUCLEOTIDE SEQUENCE [LARGE SCALE GENOMIC DNA]</scope>
    <source>
        <strain evidence="2">KA00683</strain>
    </source>
</reference>
<dbReference type="PATRIC" id="fig|322095.3.peg.1178"/>
<proteinExistence type="predicted"/>
<gene>
    <name evidence="1" type="ORF">HMPREF3185_01193</name>
</gene>
<dbReference type="RefSeq" id="WP_060935480.1">
    <property type="nucleotide sequence ID" value="NZ_KQ960446.1"/>
</dbReference>
<dbReference type="AlphaFoldDB" id="A0A134B7W9"/>
<name>A0A134B7W9_9PORP</name>
<sequence length="153" mass="16721">MTARSIYSLLLVILALALPSCRKMPVGYLDATHATFSAKELNVYRTVDDDDPHSLTQTYPAPWTSQRIQGVSGTNPVNYEFLSVDVADGGDAEKFAAAVKEGTVTVNGGTINLFPTAVQKLPNGRYTVNLRVYNEGYSRELRGLFTFIIQDAA</sequence>
<evidence type="ECO:0000313" key="1">
    <source>
        <dbReference type="EMBL" id="KXB76031.1"/>
    </source>
</evidence>
<accession>A0A134B7W9</accession>
<evidence type="ECO:0008006" key="3">
    <source>
        <dbReference type="Google" id="ProtNLM"/>
    </source>
</evidence>
<dbReference type="STRING" id="322095.HMPREF3185_01193"/>
<comment type="caution">
    <text evidence="1">The sequence shown here is derived from an EMBL/GenBank/DDBJ whole genome shotgun (WGS) entry which is preliminary data.</text>
</comment>
<organism evidence="1 2">
    <name type="scientific">Porphyromonas somerae</name>
    <dbReference type="NCBI Taxonomy" id="322095"/>
    <lineage>
        <taxon>Bacteria</taxon>
        <taxon>Pseudomonadati</taxon>
        <taxon>Bacteroidota</taxon>
        <taxon>Bacteroidia</taxon>
        <taxon>Bacteroidales</taxon>
        <taxon>Porphyromonadaceae</taxon>
        <taxon>Porphyromonas</taxon>
    </lineage>
</organism>
<protein>
    <recommendedName>
        <fullName evidence="3">DUF5007 domain-containing protein</fullName>
    </recommendedName>
</protein>
<dbReference type="EMBL" id="LSDK01000080">
    <property type="protein sequence ID" value="KXB76031.1"/>
    <property type="molecule type" value="Genomic_DNA"/>
</dbReference>
<dbReference type="OrthoDB" id="1096881at2"/>